<organism evidence="1 2">
    <name type="scientific">Neolewinella xylanilytica</name>
    <dbReference type="NCBI Taxonomy" id="1514080"/>
    <lineage>
        <taxon>Bacteria</taxon>
        <taxon>Pseudomonadati</taxon>
        <taxon>Bacteroidota</taxon>
        <taxon>Saprospiria</taxon>
        <taxon>Saprospirales</taxon>
        <taxon>Lewinellaceae</taxon>
        <taxon>Neolewinella</taxon>
    </lineage>
</organism>
<comment type="caution">
    <text evidence="1">The sequence shown here is derived from an EMBL/GenBank/DDBJ whole genome shotgun (WGS) entry which is preliminary data.</text>
</comment>
<keyword evidence="2" id="KW-1185">Reference proteome</keyword>
<accession>A0A2S6I962</accession>
<dbReference type="EMBL" id="PTJC01000005">
    <property type="protein sequence ID" value="PPK88009.1"/>
    <property type="molecule type" value="Genomic_DNA"/>
</dbReference>
<name>A0A2S6I962_9BACT</name>
<reference evidence="1 2" key="1">
    <citation type="submission" date="2018-02" db="EMBL/GenBank/DDBJ databases">
        <title>Genomic Encyclopedia of Archaeal and Bacterial Type Strains, Phase II (KMG-II): from individual species to whole genera.</title>
        <authorList>
            <person name="Goeker M."/>
        </authorList>
    </citation>
    <scope>NUCLEOTIDE SEQUENCE [LARGE SCALE GENOMIC DNA]</scope>
    <source>
        <strain evidence="1 2">DSM 29526</strain>
    </source>
</reference>
<sequence>MANFWQKITALFDSAEQSGPADPAVHEMIERDEAELQDYARWKRTLGRRRLLDWLTDQYAVQQTMGNGDRAVDFLDTPSSKGFVIHFSETQYTKPEITHFFHYLKERVLELNYRTQISDRRVYSRPDWVETQERHYLKPRTRTQRLAGPVERGGLEQKFGNITVELELRNDVPWNLRLRATTYQDALYGEPESFRALLMALAGTTD</sequence>
<dbReference type="Proteomes" id="UP000237662">
    <property type="component" value="Unassembled WGS sequence"/>
</dbReference>
<dbReference type="RefSeq" id="WP_104418587.1">
    <property type="nucleotide sequence ID" value="NZ_PTJC01000005.1"/>
</dbReference>
<dbReference type="AlphaFoldDB" id="A0A2S6I962"/>
<gene>
    <name evidence="1" type="ORF">CLV84_0972</name>
</gene>
<evidence type="ECO:0000313" key="1">
    <source>
        <dbReference type="EMBL" id="PPK88009.1"/>
    </source>
</evidence>
<proteinExistence type="predicted"/>
<protein>
    <submittedName>
        <fullName evidence="1">Uncharacterized protein</fullName>
    </submittedName>
</protein>
<evidence type="ECO:0000313" key="2">
    <source>
        <dbReference type="Proteomes" id="UP000237662"/>
    </source>
</evidence>
<dbReference type="OrthoDB" id="1491962at2"/>